<evidence type="ECO:0000256" key="5">
    <source>
        <dbReference type="ARBA" id="ARBA00022833"/>
    </source>
</evidence>
<dbReference type="RefSeq" id="WP_064808973.1">
    <property type="nucleotide sequence ID" value="NZ_CP016023.1"/>
</dbReference>
<dbReference type="SMART" id="SM00849">
    <property type="entry name" value="Lactamase_B"/>
    <property type="match status" value="1"/>
</dbReference>
<evidence type="ECO:0000256" key="4">
    <source>
        <dbReference type="ARBA" id="ARBA00022801"/>
    </source>
</evidence>
<dbReference type="STRING" id="190721.ACS15_5788"/>
<dbReference type="GO" id="GO:0016787">
    <property type="term" value="F:hydrolase activity"/>
    <property type="evidence" value="ECO:0007669"/>
    <property type="project" value="UniProtKB-KW"/>
</dbReference>
<keyword evidence="7" id="KW-1185">Reference proteome</keyword>
<comment type="cofactor">
    <cofactor evidence="1">
        <name>Zn(2+)</name>
        <dbReference type="ChEBI" id="CHEBI:29105"/>
    </cofactor>
</comment>
<evidence type="ECO:0000313" key="6">
    <source>
        <dbReference type="EMBL" id="ANJ76045.1"/>
    </source>
</evidence>
<dbReference type="Proteomes" id="UP000078572">
    <property type="component" value="Chromosome 2"/>
</dbReference>
<dbReference type="CDD" id="cd07730">
    <property type="entry name" value="metallo-hydrolase-like_MBL-fold"/>
    <property type="match status" value="1"/>
</dbReference>
<dbReference type="Pfam" id="PF00753">
    <property type="entry name" value="Lactamase_B"/>
    <property type="match status" value="1"/>
</dbReference>
<proteinExistence type="inferred from homology"/>
<protein>
    <submittedName>
        <fullName evidence="6">MBL fold metallo-hydrolase</fullName>
    </submittedName>
</protein>
<name>A0A192A6C9_9RALS</name>
<dbReference type="EMBL" id="CP016023">
    <property type="protein sequence ID" value="ANJ76045.1"/>
    <property type="molecule type" value="Genomic_DNA"/>
</dbReference>
<dbReference type="GeneID" id="61529644"/>
<dbReference type="PANTHER" id="PTHR42978">
    <property type="entry name" value="QUORUM-QUENCHING LACTONASE YTNP-RELATED-RELATED"/>
    <property type="match status" value="1"/>
</dbReference>
<evidence type="ECO:0000256" key="1">
    <source>
        <dbReference type="ARBA" id="ARBA00001947"/>
    </source>
</evidence>
<evidence type="ECO:0000256" key="2">
    <source>
        <dbReference type="ARBA" id="ARBA00007749"/>
    </source>
</evidence>
<evidence type="ECO:0000256" key="3">
    <source>
        <dbReference type="ARBA" id="ARBA00022723"/>
    </source>
</evidence>
<keyword evidence="5" id="KW-0862">Zinc</keyword>
<evidence type="ECO:0000313" key="7">
    <source>
        <dbReference type="Proteomes" id="UP000078572"/>
    </source>
</evidence>
<gene>
    <name evidence="6" type="ORF">A9Y76_26710</name>
</gene>
<dbReference type="GO" id="GO:0046872">
    <property type="term" value="F:metal ion binding"/>
    <property type="evidence" value="ECO:0007669"/>
    <property type="project" value="UniProtKB-KW"/>
</dbReference>
<reference evidence="7" key="1">
    <citation type="submission" date="2016-06" db="EMBL/GenBank/DDBJ databases">
        <authorList>
            <person name="Xu Y."/>
            <person name="Nagy A."/>
            <person name="Yan X."/>
            <person name="Kim S.W."/>
            <person name="Haley B."/>
            <person name="Liu N.T."/>
            <person name="Nou X."/>
        </authorList>
    </citation>
    <scope>NUCLEOTIDE SEQUENCE [LARGE SCALE GENOMIC DNA]</scope>
    <source>
        <strain evidence="7">ATCC 49129</strain>
    </source>
</reference>
<dbReference type="InterPro" id="IPR051013">
    <property type="entry name" value="MBL_superfamily_lactonases"/>
</dbReference>
<dbReference type="SUPFAM" id="SSF56281">
    <property type="entry name" value="Metallo-hydrolase/oxidoreductase"/>
    <property type="match status" value="1"/>
</dbReference>
<dbReference type="InterPro" id="IPR001279">
    <property type="entry name" value="Metallo-B-lactamas"/>
</dbReference>
<dbReference type="AlphaFoldDB" id="A0A192A6C9"/>
<dbReference type="InterPro" id="IPR036866">
    <property type="entry name" value="RibonucZ/Hydroxyglut_hydro"/>
</dbReference>
<dbReference type="Gene3D" id="3.60.15.10">
    <property type="entry name" value="Ribonuclease Z/Hydroxyacylglutathione hydrolase-like"/>
    <property type="match status" value="1"/>
</dbReference>
<accession>A0A192A6C9</accession>
<dbReference type="PANTHER" id="PTHR42978:SF2">
    <property type="entry name" value="102 KBASES UNSTABLE REGION: FROM 1 TO 119443"/>
    <property type="match status" value="1"/>
</dbReference>
<sequence>MATLTVFEAGYCTHTACVALRGAGLRTCAFPARAWLIEAAGRRWLWDTGYASHFHDHTRSGLFAIYRKVTPVYFDTSESMAAQLAQQGLRPADLDGLIVSHFHGDHVAGLRDFPGVPVICSGEGWMHLRALRGVSALRRAFVPGLIPEDFETRTRFVEQFEQVTLPPELAPFTSAWAVPDSNGDVLLVPLPGHAAGHIGAFVRTHDGWVLLAADAAWSPLSYRELRGPSVLAYSIMEDRHAYFDTLRKLHTLDAGGHVRILLTHEGAL</sequence>
<comment type="similarity">
    <text evidence="2">Belongs to the metallo-beta-lactamase superfamily.</text>
</comment>
<keyword evidence="3" id="KW-0479">Metal-binding</keyword>
<organism evidence="6 7">
    <name type="scientific">Ralstonia insidiosa</name>
    <dbReference type="NCBI Taxonomy" id="190721"/>
    <lineage>
        <taxon>Bacteria</taxon>
        <taxon>Pseudomonadati</taxon>
        <taxon>Pseudomonadota</taxon>
        <taxon>Betaproteobacteria</taxon>
        <taxon>Burkholderiales</taxon>
        <taxon>Burkholderiaceae</taxon>
        <taxon>Ralstonia</taxon>
    </lineage>
</organism>
<dbReference type="OrthoDB" id="5443440at2"/>
<keyword evidence="4 6" id="KW-0378">Hydrolase</keyword>